<dbReference type="GO" id="GO:0016020">
    <property type="term" value="C:membrane"/>
    <property type="evidence" value="ECO:0007669"/>
    <property type="project" value="UniProtKB-SubCell"/>
</dbReference>
<dbReference type="Proteomes" id="UP000019373">
    <property type="component" value="Unassembled WGS sequence"/>
</dbReference>
<feature type="transmembrane region" description="Helical" evidence="6">
    <location>
        <begin position="228"/>
        <end position="248"/>
    </location>
</feature>
<feature type="transmembrane region" description="Helical" evidence="6">
    <location>
        <begin position="149"/>
        <end position="171"/>
    </location>
</feature>
<dbReference type="OrthoDB" id="5342292at2759"/>
<protein>
    <recommendedName>
        <fullName evidence="7">Rhodopsin domain-containing protein</fullName>
    </recommendedName>
</protein>
<dbReference type="PANTHER" id="PTHR33048">
    <property type="entry name" value="PTH11-LIKE INTEGRAL MEMBRANE PROTEIN (AFU_ORTHOLOGUE AFUA_5G11245)"/>
    <property type="match status" value="1"/>
</dbReference>
<dbReference type="EMBL" id="KE720961">
    <property type="protein sequence ID" value="ERF73304.1"/>
    <property type="molecule type" value="Genomic_DNA"/>
</dbReference>
<feature type="transmembrane region" description="Helical" evidence="6">
    <location>
        <begin position="116"/>
        <end position="137"/>
    </location>
</feature>
<keyword evidence="4 6" id="KW-0472">Membrane</keyword>
<feature type="domain" description="Rhodopsin" evidence="7">
    <location>
        <begin position="51"/>
        <end position="288"/>
    </location>
</feature>
<sequence>MAATNADPNTTPAMLAPLGQHSDLRHTHSQTWPPILCMTLAIVVSAPILAIRMYTRHRIHRKLWWDDWTCLLAWIFLIPYTGMLLQSINYGGCKDLWNVSKADYKKFTKLFHNLEIIARVGMFFTKAAILLLFHRLFVVEGSRRTKVWWAIWFVFWWNLLYAIALVLSVAFQCTGKRAVVEAGKECVNGFAVLICASVINVTTDLMILIIPVVAIWGLRMPSEKKWRLSAVFAIGFLGVLASVARLAYQAVFARRPNKTIIIIIVLLVNAAEQFIGIIVSCLPILPTFYRHLRSKAAESNSSKSTNPVKGLSASIIGRRTGGSKGKAKDPYQIYSTRGYEEIEAAELEKRGDGHGNLGGIMKDMEMSVISERLSPDTPGVAL</sequence>
<keyword evidence="2 6" id="KW-0812">Transmembrane</keyword>
<organism evidence="8 9">
    <name type="scientific">Endocarpon pusillum (strain Z07020 / HMAS-L-300199)</name>
    <name type="common">Lichen-forming fungus</name>
    <dbReference type="NCBI Taxonomy" id="1263415"/>
    <lineage>
        <taxon>Eukaryota</taxon>
        <taxon>Fungi</taxon>
        <taxon>Dikarya</taxon>
        <taxon>Ascomycota</taxon>
        <taxon>Pezizomycotina</taxon>
        <taxon>Eurotiomycetes</taxon>
        <taxon>Chaetothyriomycetidae</taxon>
        <taxon>Verrucariales</taxon>
        <taxon>Verrucariaceae</taxon>
        <taxon>Endocarpon</taxon>
    </lineage>
</organism>
<evidence type="ECO:0000256" key="6">
    <source>
        <dbReference type="SAM" id="Phobius"/>
    </source>
</evidence>
<keyword evidence="3 6" id="KW-1133">Transmembrane helix</keyword>
<evidence type="ECO:0000256" key="5">
    <source>
        <dbReference type="ARBA" id="ARBA00038359"/>
    </source>
</evidence>
<evidence type="ECO:0000256" key="3">
    <source>
        <dbReference type="ARBA" id="ARBA00022989"/>
    </source>
</evidence>
<dbReference type="InterPro" id="IPR052337">
    <property type="entry name" value="SAT4-like"/>
</dbReference>
<evidence type="ECO:0000259" key="7">
    <source>
        <dbReference type="Pfam" id="PF20684"/>
    </source>
</evidence>
<dbReference type="eggNOG" id="ENOG502TCMY">
    <property type="taxonomic scope" value="Eukaryota"/>
</dbReference>
<dbReference type="AlphaFoldDB" id="U1HVC3"/>
<accession>U1HVC3</accession>
<dbReference type="PANTHER" id="PTHR33048:SF158">
    <property type="entry name" value="MEMBRANE PROTEIN PTH11-LIKE, PUTATIVE-RELATED"/>
    <property type="match status" value="1"/>
</dbReference>
<gene>
    <name evidence="8" type="ORF">EPUS_03137</name>
</gene>
<feature type="transmembrane region" description="Helical" evidence="6">
    <location>
        <begin position="32"/>
        <end position="51"/>
    </location>
</feature>
<comment type="similarity">
    <text evidence="5">Belongs to the SAT4 family.</text>
</comment>
<feature type="transmembrane region" description="Helical" evidence="6">
    <location>
        <begin position="191"/>
        <end position="216"/>
    </location>
</feature>
<dbReference type="InterPro" id="IPR049326">
    <property type="entry name" value="Rhodopsin_dom_fungi"/>
</dbReference>
<name>U1HVC3_ENDPU</name>
<dbReference type="GeneID" id="19238184"/>
<keyword evidence="9" id="KW-1185">Reference proteome</keyword>
<evidence type="ECO:0000313" key="9">
    <source>
        <dbReference type="Proteomes" id="UP000019373"/>
    </source>
</evidence>
<comment type="subcellular location">
    <subcellularLocation>
        <location evidence="1">Membrane</location>
        <topology evidence="1">Multi-pass membrane protein</topology>
    </subcellularLocation>
</comment>
<dbReference type="Pfam" id="PF20684">
    <property type="entry name" value="Fung_rhodopsin"/>
    <property type="match status" value="1"/>
</dbReference>
<feature type="transmembrane region" description="Helical" evidence="6">
    <location>
        <begin position="260"/>
        <end position="285"/>
    </location>
</feature>
<dbReference type="HOGENOM" id="CLU_723680_0_0_1"/>
<reference evidence="9" key="1">
    <citation type="journal article" date="2014" name="BMC Genomics">
        <title>Genome characteristics reveal the impact of lichenization on lichen-forming fungus Endocarpon pusillum Hedwig (Verrucariales, Ascomycota).</title>
        <authorList>
            <person name="Wang Y.-Y."/>
            <person name="Liu B."/>
            <person name="Zhang X.-Y."/>
            <person name="Zhou Q.-M."/>
            <person name="Zhang T."/>
            <person name="Li H."/>
            <person name="Yu Y.-F."/>
            <person name="Zhang X.-L."/>
            <person name="Hao X.-Y."/>
            <person name="Wang M."/>
            <person name="Wang L."/>
            <person name="Wei J.-C."/>
        </authorList>
    </citation>
    <scope>NUCLEOTIDE SEQUENCE [LARGE SCALE GENOMIC DNA]</scope>
    <source>
        <strain evidence="9">Z07020 / HMAS-L-300199</strain>
    </source>
</reference>
<evidence type="ECO:0000256" key="2">
    <source>
        <dbReference type="ARBA" id="ARBA00022692"/>
    </source>
</evidence>
<dbReference type="OMA" id="KWAIWAL"/>
<proteinExistence type="inferred from homology"/>
<evidence type="ECO:0000256" key="4">
    <source>
        <dbReference type="ARBA" id="ARBA00023136"/>
    </source>
</evidence>
<dbReference type="RefSeq" id="XP_007801077.1">
    <property type="nucleotide sequence ID" value="XM_007802886.1"/>
</dbReference>
<evidence type="ECO:0000313" key="8">
    <source>
        <dbReference type="EMBL" id="ERF73304.1"/>
    </source>
</evidence>
<evidence type="ECO:0000256" key="1">
    <source>
        <dbReference type="ARBA" id="ARBA00004141"/>
    </source>
</evidence>